<keyword evidence="10 11" id="KW-0472">Membrane</keyword>
<evidence type="ECO:0000256" key="7">
    <source>
        <dbReference type="ARBA" id="ARBA00022741"/>
    </source>
</evidence>
<proteinExistence type="inferred from homology"/>
<dbReference type="InterPro" id="IPR050528">
    <property type="entry name" value="L-type_Lectin-RKs"/>
</dbReference>
<keyword evidence="4 11" id="KW-0812">Transmembrane</keyword>
<keyword evidence="6" id="KW-0430">Lectin</keyword>
<dbReference type="InterPro" id="IPR001220">
    <property type="entry name" value="Legume_lectin_dom"/>
</dbReference>
<keyword evidence="14" id="KW-1185">Reference proteome</keyword>
<dbReference type="Pfam" id="PF00069">
    <property type="entry name" value="Pkinase"/>
    <property type="match status" value="1"/>
</dbReference>
<reference evidence="13" key="1">
    <citation type="submission" date="2024-02" db="EMBL/GenBank/DDBJ databases">
        <authorList>
            <consortium name="ELIXIR-Norway"/>
            <consortium name="Elixir Norway"/>
        </authorList>
    </citation>
    <scope>NUCLEOTIDE SEQUENCE</scope>
</reference>
<keyword evidence="5" id="KW-0732">Signal</keyword>
<evidence type="ECO:0000313" key="14">
    <source>
        <dbReference type="Proteomes" id="UP001497444"/>
    </source>
</evidence>
<evidence type="ECO:0000256" key="2">
    <source>
        <dbReference type="ARBA" id="ARBA00008536"/>
    </source>
</evidence>
<keyword evidence="9 11" id="KW-1133">Transmembrane helix</keyword>
<dbReference type="Pfam" id="PF00139">
    <property type="entry name" value="Lectin_legB"/>
    <property type="match status" value="1"/>
</dbReference>
<protein>
    <recommendedName>
        <fullName evidence="12">Protein kinase domain-containing protein</fullName>
    </recommendedName>
</protein>
<evidence type="ECO:0000256" key="1">
    <source>
        <dbReference type="ARBA" id="ARBA00004479"/>
    </source>
</evidence>
<evidence type="ECO:0000256" key="11">
    <source>
        <dbReference type="SAM" id="Phobius"/>
    </source>
</evidence>
<dbReference type="SMART" id="SM00220">
    <property type="entry name" value="S_TKc"/>
    <property type="match status" value="1"/>
</dbReference>
<dbReference type="Proteomes" id="UP001497444">
    <property type="component" value="Chromosome 5"/>
</dbReference>
<evidence type="ECO:0000256" key="8">
    <source>
        <dbReference type="ARBA" id="ARBA00022840"/>
    </source>
</evidence>
<evidence type="ECO:0000256" key="6">
    <source>
        <dbReference type="ARBA" id="ARBA00022734"/>
    </source>
</evidence>
<organism evidence="13 14">
    <name type="scientific">Sphagnum jensenii</name>
    <dbReference type="NCBI Taxonomy" id="128206"/>
    <lineage>
        <taxon>Eukaryota</taxon>
        <taxon>Viridiplantae</taxon>
        <taxon>Streptophyta</taxon>
        <taxon>Embryophyta</taxon>
        <taxon>Bryophyta</taxon>
        <taxon>Sphagnophytina</taxon>
        <taxon>Sphagnopsida</taxon>
        <taxon>Sphagnales</taxon>
        <taxon>Sphagnaceae</taxon>
        <taxon>Sphagnum</taxon>
    </lineage>
</organism>
<comment type="subcellular location">
    <subcellularLocation>
        <location evidence="1">Membrane</location>
        <topology evidence="1">Single-pass type I membrane protein</topology>
    </subcellularLocation>
</comment>
<evidence type="ECO:0000313" key="13">
    <source>
        <dbReference type="EMBL" id="CAK9274035.1"/>
    </source>
</evidence>
<dbReference type="CDD" id="cd14066">
    <property type="entry name" value="STKc_IRAK"/>
    <property type="match status" value="1"/>
</dbReference>
<name>A0ABP0X6N3_9BRYO</name>
<evidence type="ECO:0000256" key="4">
    <source>
        <dbReference type="ARBA" id="ARBA00022692"/>
    </source>
</evidence>
<dbReference type="CDD" id="cd06899">
    <property type="entry name" value="lectin_legume_LecRK_Arcelin_ConA"/>
    <property type="match status" value="1"/>
</dbReference>
<evidence type="ECO:0000256" key="10">
    <source>
        <dbReference type="ARBA" id="ARBA00023136"/>
    </source>
</evidence>
<dbReference type="SUPFAM" id="SSF56112">
    <property type="entry name" value="Protein kinase-like (PK-like)"/>
    <property type="match status" value="1"/>
</dbReference>
<gene>
    <name evidence="13" type="ORF">CSSPJE1EN1_LOCUS19513</name>
</gene>
<dbReference type="InterPro" id="IPR013320">
    <property type="entry name" value="ConA-like_dom_sf"/>
</dbReference>
<evidence type="ECO:0000256" key="5">
    <source>
        <dbReference type="ARBA" id="ARBA00022729"/>
    </source>
</evidence>
<evidence type="ECO:0000259" key="12">
    <source>
        <dbReference type="PROSITE" id="PS50011"/>
    </source>
</evidence>
<accession>A0ABP0X6N3</accession>
<dbReference type="Gene3D" id="2.60.120.200">
    <property type="match status" value="1"/>
</dbReference>
<comment type="similarity">
    <text evidence="2">In the N-terminal section; belongs to the leguminous lectin family.</text>
</comment>
<dbReference type="Gene3D" id="1.10.510.10">
    <property type="entry name" value="Transferase(Phosphotransferase) domain 1"/>
    <property type="match status" value="1"/>
</dbReference>
<dbReference type="EMBL" id="OZ020100">
    <property type="protein sequence ID" value="CAK9274035.1"/>
    <property type="molecule type" value="Genomic_DNA"/>
</dbReference>
<dbReference type="InterPro" id="IPR011009">
    <property type="entry name" value="Kinase-like_dom_sf"/>
</dbReference>
<dbReference type="InterPro" id="IPR000719">
    <property type="entry name" value="Prot_kinase_dom"/>
</dbReference>
<feature type="domain" description="Protein kinase" evidence="12">
    <location>
        <begin position="417"/>
        <end position="700"/>
    </location>
</feature>
<keyword evidence="7" id="KW-0547">Nucleotide-binding</keyword>
<dbReference type="PROSITE" id="PS50011">
    <property type="entry name" value="PROTEIN_KINASE_DOM"/>
    <property type="match status" value="1"/>
</dbReference>
<comment type="similarity">
    <text evidence="3">In the C-terminal section; belongs to the protein kinase superfamily. Ser/Thr protein kinase family.</text>
</comment>
<dbReference type="PANTHER" id="PTHR27007">
    <property type="match status" value="1"/>
</dbReference>
<evidence type="ECO:0000256" key="3">
    <source>
        <dbReference type="ARBA" id="ARBA00010217"/>
    </source>
</evidence>
<keyword evidence="8" id="KW-0067">ATP-binding</keyword>
<dbReference type="Gene3D" id="3.30.200.20">
    <property type="entry name" value="Phosphorylase Kinase, domain 1"/>
    <property type="match status" value="1"/>
</dbReference>
<feature type="transmembrane region" description="Helical" evidence="11">
    <location>
        <begin position="352"/>
        <end position="375"/>
    </location>
</feature>
<dbReference type="PROSITE" id="PS00108">
    <property type="entry name" value="PROTEIN_KINASE_ST"/>
    <property type="match status" value="1"/>
</dbReference>
<evidence type="ECO:0000256" key="9">
    <source>
        <dbReference type="ARBA" id="ARBA00022989"/>
    </source>
</evidence>
<sequence length="742" mass="81362">MYDHVVKPEVLMRRLDVGALLLLPPPPPPAPPRLPKLWPPSLHVFALLILGLQWLSLSLPMVCHAQDTYFSVSNFSTAAANLRLPMITFIGDAAASETGIQLTSGTTSSNSSSSSSRVGRALYQFPVRMSDPANNNGTASFTTFFTFSVVPSNVSSFGAGLAFLFVPGGEGGEGKAGEEDEQEGEAGTFLEALHHDLGDGGGQLGVFNVSDMRTCAHTFAVEFDTFADPQPIDDMNDNHVGIDLHNATSVVSADAANANITFKSGSLVNAWIDYSSHTQILQVRISSSADRPMVPIISETLDLQSVLSEWMYVGFAAASGRDMELHTIHAWTFSTSGLLNVQDHRPHRNTGVVAGMIVTGLLLLLLVCTLVFNLCSSRRRRSKAAVSFKRQDEFEAKNQYGLRRFKYKELGLATKWFDEKEKLGLGGIGNVYRGVLPDTGCLVAVKQVAPKEHPQKSGFDQNKFAAEVVAISQLQHRNLVQLQGWCQSDGKRFLVYEFMSNGSLDQALYNEKLHGPVLSWSHRYKIVSGLAVALHYLHEERFVHRDVKSSNILLDNNFNPKLGDFGLTRLMDYHNNPEATVVAGTFGYIAPEAIQSGKATDKTDVFSFGAVMLEVACGRRPLDTSWPEDQAVLVDWVWNLHQNDNIMQAADPRLECAYDMQEMRTMLLVGLLCSHPDPSTRPSMGEVVQVLNNEVGVPRIPTKKPVTSFDSDKIALTINELLSGSFAHNFTSSTHFSSALPE</sequence>
<dbReference type="InterPro" id="IPR008271">
    <property type="entry name" value="Ser/Thr_kinase_AS"/>
</dbReference>
<dbReference type="SUPFAM" id="SSF49899">
    <property type="entry name" value="Concanavalin A-like lectins/glucanases"/>
    <property type="match status" value="1"/>
</dbReference>